<dbReference type="Proteomes" id="UP000541352">
    <property type="component" value="Unassembled WGS sequence"/>
</dbReference>
<reference evidence="1 2" key="1">
    <citation type="submission" date="2020-08" db="EMBL/GenBank/DDBJ databases">
        <title>Genomic Encyclopedia of Type Strains, Phase IV (KMG-IV): sequencing the most valuable type-strain genomes for metagenomic binning, comparative biology and taxonomic classification.</title>
        <authorList>
            <person name="Goeker M."/>
        </authorList>
    </citation>
    <scope>NUCLEOTIDE SEQUENCE [LARGE SCALE GENOMIC DNA]</scope>
    <source>
        <strain evidence="1 2">DSM 17976</strain>
    </source>
</reference>
<organism evidence="1 2">
    <name type="scientific">Runella defluvii</name>
    <dbReference type="NCBI Taxonomy" id="370973"/>
    <lineage>
        <taxon>Bacteria</taxon>
        <taxon>Pseudomonadati</taxon>
        <taxon>Bacteroidota</taxon>
        <taxon>Cytophagia</taxon>
        <taxon>Cytophagales</taxon>
        <taxon>Spirosomataceae</taxon>
        <taxon>Runella</taxon>
    </lineage>
</organism>
<dbReference type="EMBL" id="JACIBY010000014">
    <property type="protein sequence ID" value="MBB3841091.1"/>
    <property type="molecule type" value="Genomic_DNA"/>
</dbReference>
<proteinExistence type="predicted"/>
<keyword evidence="2" id="KW-1185">Reference proteome</keyword>
<dbReference type="RefSeq" id="WP_183978526.1">
    <property type="nucleotide sequence ID" value="NZ_JACIBY010000014.1"/>
</dbReference>
<evidence type="ECO:0000313" key="2">
    <source>
        <dbReference type="Proteomes" id="UP000541352"/>
    </source>
</evidence>
<dbReference type="AlphaFoldDB" id="A0A7W5ZS44"/>
<comment type="caution">
    <text evidence="1">The sequence shown here is derived from an EMBL/GenBank/DDBJ whole genome shotgun (WGS) entry which is preliminary data.</text>
</comment>
<sequence length="155" mass="18329">MKKPKLPKSTSIDDSIKNLKKLEKLYYPMMFNGAGDYWNQLVKAEYDFLISQCEKFIIHCFRASTKFNKSFVSRICSIIIEFSIYDRDLDLALYSSFGNNKFLYFTLENFLSNSEQFEGEELKTSNHFNEYSCVLLVESFTCLKEYFDKLKEHSN</sequence>
<gene>
    <name evidence="1" type="ORF">FHS57_005112</name>
</gene>
<name>A0A7W5ZS44_9BACT</name>
<evidence type="ECO:0000313" key="1">
    <source>
        <dbReference type="EMBL" id="MBB3841091.1"/>
    </source>
</evidence>
<protein>
    <submittedName>
        <fullName evidence="1">Uncharacterized protein</fullName>
    </submittedName>
</protein>
<accession>A0A7W5ZS44</accession>